<comment type="similarity">
    <text evidence="6">Belongs to the ABC-4 integral membrane protein family.</text>
</comment>
<organism evidence="9">
    <name type="scientific">uncultured bacterium A1Q1_fos_1807</name>
    <dbReference type="NCBI Taxonomy" id="1256552"/>
    <lineage>
        <taxon>Bacteria</taxon>
        <taxon>environmental samples</taxon>
    </lineage>
</organism>
<evidence type="ECO:0000313" key="9">
    <source>
        <dbReference type="EMBL" id="AGC71808.1"/>
    </source>
</evidence>
<evidence type="ECO:0000256" key="3">
    <source>
        <dbReference type="ARBA" id="ARBA00022692"/>
    </source>
</evidence>
<dbReference type="InterPro" id="IPR050250">
    <property type="entry name" value="Macrolide_Exporter_MacB"/>
</dbReference>
<evidence type="ECO:0000256" key="7">
    <source>
        <dbReference type="SAM" id="Phobius"/>
    </source>
</evidence>
<accession>L7VXK0</accession>
<feature type="transmembrane region" description="Helical" evidence="7">
    <location>
        <begin position="369"/>
        <end position="397"/>
    </location>
</feature>
<comment type="subcellular location">
    <subcellularLocation>
        <location evidence="1">Cell membrane</location>
        <topology evidence="1">Multi-pass membrane protein</topology>
    </subcellularLocation>
</comment>
<dbReference type="AlphaFoldDB" id="L7VXK0"/>
<keyword evidence="5 7" id="KW-0472">Membrane</keyword>
<feature type="transmembrane region" description="Helical" evidence="7">
    <location>
        <begin position="417"/>
        <end position="442"/>
    </location>
</feature>
<dbReference type="PANTHER" id="PTHR30572">
    <property type="entry name" value="MEMBRANE COMPONENT OF TRANSPORTER-RELATED"/>
    <property type="match status" value="1"/>
</dbReference>
<keyword evidence="4 7" id="KW-1133">Transmembrane helix</keyword>
<dbReference type="PANTHER" id="PTHR30572:SF4">
    <property type="entry name" value="ABC TRANSPORTER PERMEASE YTRF"/>
    <property type="match status" value="1"/>
</dbReference>
<reference evidence="9" key="1">
    <citation type="submission" date="2012-09" db="EMBL/GenBank/DDBJ databases">
        <title>Metagenomic Characterization of a Microbial Community in Wastewater Detects High Levels of Antibiotic Resistance.</title>
        <authorList>
            <person name="Abrams M."/>
            <person name="Caldwell A."/>
            <person name="Vandaei E."/>
            <person name="Lee W."/>
            <person name="Perrott J."/>
            <person name="Khan S.Y."/>
            <person name="Ta J."/>
            <person name="Romero D."/>
            <person name="Nguyen V."/>
            <person name="Pourmand N."/>
            <person name="Ouverney C.C."/>
        </authorList>
    </citation>
    <scope>NUCLEOTIDE SEQUENCE</scope>
</reference>
<dbReference type="EMBL" id="JX649883">
    <property type="protein sequence ID" value="AGC71808.1"/>
    <property type="molecule type" value="Genomic_DNA"/>
</dbReference>
<evidence type="ECO:0000256" key="4">
    <source>
        <dbReference type="ARBA" id="ARBA00022989"/>
    </source>
</evidence>
<feature type="domain" description="ABC3 transporter permease C-terminal" evidence="8">
    <location>
        <begin position="328"/>
        <end position="452"/>
    </location>
</feature>
<evidence type="ECO:0000256" key="2">
    <source>
        <dbReference type="ARBA" id="ARBA00022475"/>
    </source>
</evidence>
<proteinExistence type="inferred from homology"/>
<evidence type="ECO:0000256" key="6">
    <source>
        <dbReference type="ARBA" id="ARBA00038076"/>
    </source>
</evidence>
<dbReference type="GO" id="GO:0005886">
    <property type="term" value="C:plasma membrane"/>
    <property type="evidence" value="ECO:0007669"/>
    <property type="project" value="UniProtKB-SubCell"/>
</dbReference>
<keyword evidence="3 7" id="KW-0812">Transmembrane</keyword>
<feature type="transmembrane region" description="Helical" evidence="7">
    <location>
        <begin position="315"/>
        <end position="348"/>
    </location>
</feature>
<evidence type="ECO:0000256" key="5">
    <source>
        <dbReference type="ARBA" id="ARBA00023136"/>
    </source>
</evidence>
<evidence type="ECO:0000256" key="1">
    <source>
        <dbReference type="ARBA" id="ARBA00004651"/>
    </source>
</evidence>
<evidence type="ECO:0000259" key="8">
    <source>
        <dbReference type="Pfam" id="PF02687"/>
    </source>
</evidence>
<dbReference type="Pfam" id="PF02687">
    <property type="entry name" value="FtsX"/>
    <property type="match status" value="1"/>
</dbReference>
<feature type="transmembrane region" description="Helical" evidence="7">
    <location>
        <begin position="21"/>
        <end position="45"/>
    </location>
</feature>
<protein>
    <recommendedName>
        <fullName evidence="8">ABC3 transporter permease C-terminal domain-containing protein</fullName>
    </recommendedName>
</protein>
<keyword evidence="2" id="KW-1003">Cell membrane</keyword>
<sequence>MTIRQAGSLLVRSLWRAPRAFALSVFGIGVGISVLGFFLALSLGMQKRVLSRIFPTDRLEVVPPKTSVDQGALGALGSLLGGSRQLGDEVIATLRAHPDVLAVFPRMKVAFPVRGWGGERIVGRPIYTDLPIDGIDPAAVSEATAPWAFKDYVSAENPFCTEDKNCPSGWYCSWDINKCEPPVPVIVSPTILEFYNGSFARMYGLPKISGFLANQLRGMTATAELGKSFISRRESGKPRQRKLVLVGVSDRAQPFGLTVPLPYVKRWNAEYAGGGAAQEYSSLTVQVRPGKSVTRVVELVRKLGYSIEDNGAEQAGLAVLLMTALFVLVSLSTLVVATLNVAHTFFRAISERRHELGVMRAVGASQRDILLLLLGEAVCIGVGGALSGLVVSWLAALGIDFLSKTALPDFPFKPSSYFWFAPELVAGLLLFSVLICLLGALWPARAAAKQSPAEALTAK</sequence>
<dbReference type="GO" id="GO:0022857">
    <property type="term" value="F:transmembrane transporter activity"/>
    <property type="evidence" value="ECO:0007669"/>
    <property type="project" value="TreeGrafter"/>
</dbReference>
<name>L7VXK0_9BACT</name>
<dbReference type="InterPro" id="IPR003838">
    <property type="entry name" value="ABC3_permease_C"/>
</dbReference>